<evidence type="ECO:0000256" key="1">
    <source>
        <dbReference type="SAM" id="MobiDB-lite"/>
    </source>
</evidence>
<organism evidence="3 4">
    <name type="scientific">Hypholoma sublateritium (strain FD-334 SS-4)</name>
    <dbReference type="NCBI Taxonomy" id="945553"/>
    <lineage>
        <taxon>Eukaryota</taxon>
        <taxon>Fungi</taxon>
        <taxon>Dikarya</taxon>
        <taxon>Basidiomycota</taxon>
        <taxon>Agaricomycotina</taxon>
        <taxon>Agaricomycetes</taxon>
        <taxon>Agaricomycetidae</taxon>
        <taxon>Agaricales</taxon>
        <taxon>Agaricineae</taxon>
        <taxon>Strophariaceae</taxon>
        <taxon>Hypholoma</taxon>
    </lineage>
</organism>
<name>A0A0D2NDP6_HYPSF</name>
<keyword evidence="2" id="KW-0812">Transmembrane</keyword>
<protein>
    <submittedName>
        <fullName evidence="3">Uncharacterized protein</fullName>
    </submittedName>
</protein>
<reference evidence="4" key="1">
    <citation type="submission" date="2014-04" db="EMBL/GenBank/DDBJ databases">
        <title>Evolutionary Origins and Diversification of the Mycorrhizal Mutualists.</title>
        <authorList>
            <consortium name="DOE Joint Genome Institute"/>
            <consortium name="Mycorrhizal Genomics Consortium"/>
            <person name="Kohler A."/>
            <person name="Kuo A."/>
            <person name="Nagy L.G."/>
            <person name="Floudas D."/>
            <person name="Copeland A."/>
            <person name="Barry K.W."/>
            <person name="Cichocki N."/>
            <person name="Veneault-Fourrey C."/>
            <person name="LaButti K."/>
            <person name="Lindquist E.A."/>
            <person name="Lipzen A."/>
            <person name="Lundell T."/>
            <person name="Morin E."/>
            <person name="Murat C."/>
            <person name="Riley R."/>
            <person name="Ohm R."/>
            <person name="Sun H."/>
            <person name="Tunlid A."/>
            <person name="Henrissat B."/>
            <person name="Grigoriev I.V."/>
            <person name="Hibbett D.S."/>
            <person name="Martin F."/>
        </authorList>
    </citation>
    <scope>NUCLEOTIDE SEQUENCE [LARGE SCALE GENOMIC DNA]</scope>
    <source>
        <strain evidence="4">FD-334 SS-4</strain>
    </source>
</reference>
<evidence type="ECO:0000313" key="4">
    <source>
        <dbReference type="Proteomes" id="UP000054270"/>
    </source>
</evidence>
<dbReference type="EMBL" id="KN817668">
    <property type="protein sequence ID" value="KJA14711.1"/>
    <property type="molecule type" value="Genomic_DNA"/>
</dbReference>
<feature type="transmembrane region" description="Helical" evidence="2">
    <location>
        <begin position="340"/>
        <end position="360"/>
    </location>
</feature>
<evidence type="ECO:0000256" key="2">
    <source>
        <dbReference type="SAM" id="Phobius"/>
    </source>
</evidence>
<sequence length="504" mass="54202">MTITVIVDDSDPAIEYSGPWTTLQPSSLNLNGIAHSIGNTLHGTNDTTVQLGAVPSFLYNFSGSSVSVFLLVVPDVVNGLSLPYPWDCIVDGNVTVPLALQHIEEPATIKICDASDLQDGPHQLDFSFSRGISDSIGYLDYIAYTPTASTTPRIYGYTEISFDDPMIRYSSVLTEGTFTPDKTFGISIFVPNTTAQLNFTGSSLTWIGFLGPGSNATATYSIDEQPPIEFELPTSVQLTALNNATLLLEPGQIYFETPSLDPEEHQFTIWYNGGLSTEQNVPLYIQSIVIGNGTVPASITNGTVSASGTTVTTASTALPSTPTTPVTSQTKSFLVRTRPIIAGTLSGVALMFIIISAFICHRRRRRHKLRHPLTLASQPFISHPNTLLARLLTSPGVSAQEIKGRRRLIPQAREASRIPPSKLTAHHESTEAPVPPRPEPEPASVSAPEVNDTVEANDADTPAPVGPVEIIGIQEEDSGLRMVENVGAEGERFIHVLPPVYSAV</sequence>
<feature type="region of interest" description="Disordered" evidence="1">
    <location>
        <begin position="405"/>
        <end position="447"/>
    </location>
</feature>
<evidence type="ECO:0000313" key="3">
    <source>
        <dbReference type="EMBL" id="KJA14711.1"/>
    </source>
</evidence>
<keyword evidence="2" id="KW-0472">Membrane</keyword>
<dbReference type="OrthoDB" id="3052647at2759"/>
<proteinExistence type="predicted"/>
<dbReference type="STRING" id="945553.A0A0D2NDP6"/>
<dbReference type="Gene3D" id="2.60.120.260">
    <property type="entry name" value="Galactose-binding domain-like"/>
    <property type="match status" value="1"/>
</dbReference>
<accession>A0A0D2NDP6</accession>
<dbReference type="Proteomes" id="UP000054270">
    <property type="component" value="Unassembled WGS sequence"/>
</dbReference>
<gene>
    <name evidence="3" type="ORF">HYPSUDRAFT_427637</name>
</gene>
<keyword evidence="2" id="KW-1133">Transmembrane helix</keyword>
<keyword evidence="4" id="KW-1185">Reference proteome</keyword>
<dbReference type="AlphaFoldDB" id="A0A0D2NDP6"/>